<keyword evidence="2" id="KW-0812">Transmembrane</keyword>
<feature type="region of interest" description="Disordered" evidence="1">
    <location>
        <begin position="36"/>
        <end position="68"/>
    </location>
</feature>
<keyword evidence="3" id="KW-0732">Signal</keyword>
<dbReference type="EMBL" id="JBHMCT010000003">
    <property type="protein sequence ID" value="MFB9552918.1"/>
    <property type="molecule type" value="Genomic_DNA"/>
</dbReference>
<dbReference type="Proteomes" id="UP001589716">
    <property type="component" value="Unassembled WGS sequence"/>
</dbReference>
<evidence type="ECO:0008006" key="6">
    <source>
        <dbReference type="Google" id="ProtNLM"/>
    </source>
</evidence>
<keyword evidence="2" id="KW-1133">Transmembrane helix</keyword>
<reference evidence="4 5" key="1">
    <citation type="submission" date="2024-09" db="EMBL/GenBank/DDBJ databases">
        <authorList>
            <person name="Sun Q."/>
            <person name="Mori K."/>
        </authorList>
    </citation>
    <scope>NUCLEOTIDE SEQUENCE [LARGE SCALE GENOMIC DNA]</scope>
    <source>
        <strain evidence="4 5">JCM 4414</strain>
    </source>
</reference>
<evidence type="ECO:0000313" key="4">
    <source>
        <dbReference type="EMBL" id="MFB9552918.1"/>
    </source>
</evidence>
<protein>
    <recommendedName>
        <fullName evidence="6">D-alanyl-D-alanine carboxypeptidase</fullName>
    </recommendedName>
</protein>
<keyword evidence="2" id="KW-0472">Membrane</keyword>
<proteinExistence type="predicted"/>
<feature type="signal peptide" evidence="3">
    <location>
        <begin position="1"/>
        <end position="31"/>
    </location>
</feature>
<evidence type="ECO:0000313" key="5">
    <source>
        <dbReference type="Proteomes" id="UP001589716"/>
    </source>
</evidence>
<organism evidence="4 5">
    <name type="scientific">Streptomyces roseoviridis</name>
    <dbReference type="NCBI Taxonomy" id="67361"/>
    <lineage>
        <taxon>Bacteria</taxon>
        <taxon>Bacillati</taxon>
        <taxon>Actinomycetota</taxon>
        <taxon>Actinomycetes</taxon>
        <taxon>Kitasatosporales</taxon>
        <taxon>Streptomycetaceae</taxon>
        <taxon>Streptomyces</taxon>
    </lineage>
</organism>
<comment type="caution">
    <text evidence="4">The sequence shown here is derived from an EMBL/GenBank/DDBJ whole genome shotgun (WGS) entry which is preliminary data.</text>
</comment>
<feature type="compositionally biased region" description="Basic and acidic residues" evidence="1">
    <location>
        <begin position="51"/>
        <end position="68"/>
    </location>
</feature>
<gene>
    <name evidence="4" type="ORF">ACFFTP_01740</name>
</gene>
<feature type="compositionally biased region" description="Low complexity" evidence="1">
    <location>
        <begin position="36"/>
        <end position="50"/>
    </location>
</feature>
<feature type="transmembrane region" description="Helical" evidence="2">
    <location>
        <begin position="73"/>
        <end position="94"/>
    </location>
</feature>
<name>A0ABV5QHE3_9ACTN</name>
<evidence type="ECO:0000256" key="3">
    <source>
        <dbReference type="SAM" id="SignalP"/>
    </source>
</evidence>
<keyword evidence="5" id="KW-1185">Reference proteome</keyword>
<dbReference type="RefSeq" id="WP_345486594.1">
    <property type="nucleotide sequence ID" value="NZ_BAAAWU010000001.1"/>
</dbReference>
<feature type="chain" id="PRO_5045729813" description="D-alanyl-D-alanine carboxypeptidase" evidence="3">
    <location>
        <begin position="32"/>
        <end position="112"/>
    </location>
</feature>
<evidence type="ECO:0000256" key="2">
    <source>
        <dbReference type="SAM" id="Phobius"/>
    </source>
</evidence>
<sequence length="112" mass="11173">MRWRRGTGILPAALALITGALFLAGPPPAAALDLAPAQGRAAAPDAAPARGPERIAARDTDRPGPGRTAEERLWLLGGLGLALAATGVVAGAAVRLHREPPGSSGPGSNPHV</sequence>
<accession>A0ABV5QHE3</accession>
<evidence type="ECO:0000256" key="1">
    <source>
        <dbReference type="SAM" id="MobiDB-lite"/>
    </source>
</evidence>